<organism evidence="9 10">
    <name type="scientific">Halarchaeum salinum</name>
    <dbReference type="NCBI Taxonomy" id="489912"/>
    <lineage>
        <taxon>Archaea</taxon>
        <taxon>Methanobacteriati</taxon>
        <taxon>Methanobacteriota</taxon>
        <taxon>Stenosarchaea group</taxon>
        <taxon>Halobacteria</taxon>
        <taxon>Halobacteriales</taxon>
        <taxon>Halobacteriaceae</taxon>
    </lineage>
</organism>
<keyword evidence="4" id="KW-1003">Cell membrane</keyword>
<accession>A0AAV3S5W4</accession>
<dbReference type="GO" id="GO:0005886">
    <property type="term" value="C:plasma membrane"/>
    <property type="evidence" value="ECO:0007669"/>
    <property type="project" value="UniProtKB-SubCell"/>
</dbReference>
<comment type="similarity">
    <text evidence="2">Belongs to the AzlC family.</text>
</comment>
<dbReference type="EMBL" id="BAAABL010000041">
    <property type="protein sequence ID" value="GAA0298409.1"/>
    <property type="molecule type" value="Genomic_DNA"/>
</dbReference>
<feature type="transmembrane region" description="Helical" evidence="8">
    <location>
        <begin position="38"/>
        <end position="58"/>
    </location>
</feature>
<dbReference type="PANTHER" id="PTHR34979">
    <property type="entry name" value="INNER MEMBRANE PROTEIN YGAZ"/>
    <property type="match status" value="1"/>
</dbReference>
<dbReference type="Pfam" id="PF03591">
    <property type="entry name" value="AzlC"/>
    <property type="match status" value="1"/>
</dbReference>
<feature type="transmembrane region" description="Helical" evidence="8">
    <location>
        <begin position="158"/>
        <end position="177"/>
    </location>
</feature>
<comment type="subcellular location">
    <subcellularLocation>
        <location evidence="1">Cell membrane</location>
        <topology evidence="1">Multi-pass membrane protein</topology>
    </subcellularLocation>
</comment>
<proteinExistence type="inferred from homology"/>
<name>A0AAV3S5W4_9EURY</name>
<gene>
    <name evidence="9" type="ORF">GCM10009066_10790</name>
</gene>
<dbReference type="AlphaFoldDB" id="A0AAV3S5W4"/>
<dbReference type="GO" id="GO:1903785">
    <property type="term" value="P:L-valine transmembrane transport"/>
    <property type="evidence" value="ECO:0007669"/>
    <property type="project" value="TreeGrafter"/>
</dbReference>
<evidence type="ECO:0000256" key="4">
    <source>
        <dbReference type="ARBA" id="ARBA00022475"/>
    </source>
</evidence>
<dbReference type="Proteomes" id="UP001500837">
    <property type="component" value="Unassembled WGS sequence"/>
</dbReference>
<protein>
    <submittedName>
        <fullName evidence="9">AzlC family ABC transporter permease</fullName>
    </submittedName>
</protein>
<keyword evidence="6 8" id="KW-1133">Transmembrane helix</keyword>
<evidence type="ECO:0000313" key="10">
    <source>
        <dbReference type="Proteomes" id="UP001500837"/>
    </source>
</evidence>
<evidence type="ECO:0000256" key="6">
    <source>
        <dbReference type="ARBA" id="ARBA00022989"/>
    </source>
</evidence>
<feature type="transmembrane region" description="Helical" evidence="8">
    <location>
        <begin position="12"/>
        <end position="32"/>
    </location>
</feature>
<evidence type="ECO:0000256" key="2">
    <source>
        <dbReference type="ARBA" id="ARBA00010735"/>
    </source>
</evidence>
<feature type="transmembrane region" description="Helical" evidence="8">
    <location>
        <begin position="65"/>
        <end position="83"/>
    </location>
</feature>
<dbReference type="InterPro" id="IPR011606">
    <property type="entry name" value="Brnchd-chn_aa_trnsp_permease"/>
</dbReference>
<keyword evidence="7 8" id="KW-0472">Membrane</keyword>
<evidence type="ECO:0000256" key="1">
    <source>
        <dbReference type="ARBA" id="ARBA00004651"/>
    </source>
</evidence>
<dbReference type="RefSeq" id="WP_211312350.1">
    <property type="nucleotide sequence ID" value="NZ_BAAABL010000041.1"/>
</dbReference>
<comment type="caution">
    <text evidence="9">The sequence shown here is derived from an EMBL/GenBank/DDBJ whole genome shotgun (WGS) entry which is preliminary data.</text>
</comment>
<feature type="transmembrane region" description="Helical" evidence="8">
    <location>
        <begin position="197"/>
        <end position="219"/>
    </location>
</feature>
<evidence type="ECO:0000256" key="7">
    <source>
        <dbReference type="ARBA" id="ARBA00023136"/>
    </source>
</evidence>
<evidence type="ECO:0000256" key="8">
    <source>
        <dbReference type="SAM" id="Phobius"/>
    </source>
</evidence>
<feature type="transmembrane region" description="Helical" evidence="8">
    <location>
        <begin position="128"/>
        <end position="151"/>
    </location>
</feature>
<keyword evidence="5 8" id="KW-0812">Transmembrane</keyword>
<reference evidence="9 10" key="1">
    <citation type="journal article" date="2019" name="Int. J. Syst. Evol. Microbiol.">
        <title>The Global Catalogue of Microorganisms (GCM) 10K type strain sequencing project: providing services to taxonomists for standard genome sequencing and annotation.</title>
        <authorList>
            <consortium name="The Broad Institute Genomics Platform"/>
            <consortium name="The Broad Institute Genome Sequencing Center for Infectious Disease"/>
            <person name="Wu L."/>
            <person name="Ma J."/>
        </authorList>
    </citation>
    <scope>NUCLEOTIDE SEQUENCE [LARGE SCALE GENOMIC DNA]</scope>
    <source>
        <strain evidence="9 10">JCM 16330</strain>
    </source>
</reference>
<sequence>MHRDAFGRGARDALPLLLGIVPFGLVSGVAAVDAGFTFPQAMGFSVLVFAGASQLAALSLVEQHGAFLAAVATAVAVNLRSAMYSASIAPHFQQYATRWRAFLAYPLTDQSFALSVSAYRDSDVDPGWYYLGTASTLWVAWQVATAAGVLVGAGIPSSWGLGFTVPLVFLALLVPAIEDVPHAAAATVAAAVAVYGVGWRFNAGLLVGALAGIVVGLVVEARRR</sequence>
<dbReference type="PANTHER" id="PTHR34979:SF1">
    <property type="entry name" value="INNER MEMBRANE PROTEIN YGAZ"/>
    <property type="match status" value="1"/>
</dbReference>
<evidence type="ECO:0000313" key="9">
    <source>
        <dbReference type="EMBL" id="GAA0298409.1"/>
    </source>
</evidence>
<evidence type="ECO:0000256" key="5">
    <source>
        <dbReference type="ARBA" id="ARBA00022692"/>
    </source>
</evidence>
<keyword evidence="10" id="KW-1185">Reference proteome</keyword>
<keyword evidence="3" id="KW-0813">Transport</keyword>
<evidence type="ECO:0000256" key="3">
    <source>
        <dbReference type="ARBA" id="ARBA00022448"/>
    </source>
</evidence>